<dbReference type="FunFam" id="2.70.170.10:FF:000035">
    <property type="entry name" value="Ligand-Gated ion Channel"/>
    <property type="match status" value="1"/>
</dbReference>
<evidence type="ECO:0000259" key="16">
    <source>
        <dbReference type="Pfam" id="PF02932"/>
    </source>
</evidence>
<feature type="transmembrane region" description="Helical" evidence="13">
    <location>
        <begin position="198"/>
        <end position="220"/>
    </location>
</feature>
<evidence type="ECO:0008006" key="19">
    <source>
        <dbReference type="Google" id="ProtNLM"/>
    </source>
</evidence>
<proteinExistence type="inferred from homology"/>
<protein>
    <recommendedName>
        <fullName evidence="19">Neurotransmitter-gated ion-channel ligand-binding domain-containing protein</fullName>
    </recommendedName>
</protein>
<comment type="caution">
    <text evidence="13">Lacks conserved residue(s) required for the propagation of feature annotation.</text>
</comment>
<feature type="compositionally biased region" description="Low complexity" evidence="14">
    <location>
        <begin position="308"/>
        <end position="322"/>
    </location>
</feature>
<evidence type="ECO:0000256" key="10">
    <source>
        <dbReference type="ARBA" id="ARBA00023180"/>
    </source>
</evidence>
<dbReference type="InterPro" id="IPR038050">
    <property type="entry name" value="Neuro_actylchol_rec"/>
</dbReference>
<keyword evidence="11 13" id="KW-0407">Ion channel</keyword>
<dbReference type="Gene3D" id="2.70.170.10">
    <property type="entry name" value="Neurotransmitter-gated ion-channel ligand-binding domain"/>
    <property type="match status" value="1"/>
</dbReference>
<keyword evidence="9 13" id="KW-0472">Membrane</keyword>
<accession>A0A498SHF9</accession>
<evidence type="ECO:0000256" key="14">
    <source>
        <dbReference type="SAM" id="MobiDB-lite"/>
    </source>
</evidence>
<name>A0A498SHF9_ACAVI</name>
<evidence type="ECO:0000256" key="4">
    <source>
        <dbReference type="ARBA" id="ARBA00022475"/>
    </source>
</evidence>
<keyword evidence="6" id="KW-0732">Signal</keyword>
<evidence type="ECO:0000256" key="12">
    <source>
        <dbReference type="ARBA" id="ARBA00061606"/>
    </source>
</evidence>
<feature type="region of interest" description="Disordered" evidence="14">
    <location>
        <begin position="299"/>
        <end position="329"/>
    </location>
</feature>
<comment type="similarity">
    <text evidence="12 13">Belongs to the ligand-gated ion channel (TC 1.A.9) family.</text>
</comment>
<evidence type="ECO:0000256" key="2">
    <source>
        <dbReference type="ARBA" id="ARBA00004236"/>
    </source>
</evidence>
<dbReference type="PROSITE" id="PS00236">
    <property type="entry name" value="NEUROTR_ION_CHANNEL"/>
    <property type="match status" value="1"/>
</dbReference>
<evidence type="ECO:0000313" key="17">
    <source>
        <dbReference type="EMBL" id="VBB31694.1"/>
    </source>
</evidence>
<sequence length="441" mass="51080">MANYTKILPEIEDAVQVDVEIHVQDISALNEITADFNVDILYTQLWNDQSLSFANYNACKRNITMESKFISNIWTPNTCIINAKRTVIHASPTDNIMVILYENGTIWVNYRMSVKAPCELDLRIFPFDIQSCILRFESYSHNKDEVTLRWMDHAITLMKPLQLPDFDLVCYRTNNETILYPNGYWDQLQVIFTFKRRYGFYILQAYVPTYLTIIVSWVSFCMEPKALPARTTVGVSSLLALTFQFGNILKNLPRVSYIKAMDVWMLGCITFVFCTIVELAIVCFITRCFGGNLKKKITRKRRRRQKQQNDQSQQQLCLRSSSPDPNGICHRSGHSPRTYSLFSPSNLMQQKGKPQNRMISASVFRKSPSPTLSMQNLSHSIHISEARNFDVITPAATEKLLTFEELVYWWYYLLSISEHHIEEMRDEKIPQQFVSGNSGLS</sequence>
<dbReference type="GO" id="GO:0004888">
    <property type="term" value="F:transmembrane signaling receptor activity"/>
    <property type="evidence" value="ECO:0007669"/>
    <property type="project" value="InterPro"/>
</dbReference>
<keyword evidence="7 13" id="KW-1133">Transmembrane helix</keyword>
<dbReference type="Pfam" id="PF02932">
    <property type="entry name" value="Neur_chan_memb"/>
    <property type="match status" value="1"/>
</dbReference>
<dbReference type="STRING" id="6277.A0A498SHF9"/>
<evidence type="ECO:0000259" key="15">
    <source>
        <dbReference type="Pfam" id="PF02931"/>
    </source>
</evidence>
<dbReference type="Pfam" id="PF02931">
    <property type="entry name" value="Neur_chan_LBD"/>
    <property type="match status" value="1"/>
</dbReference>
<feature type="transmembrane region" description="Helical" evidence="13">
    <location>
        <begin position="232"/>
        <end position="249"/>
    </location>
</feature>
<dbReference type="AlphaFoldDB" id="A0A498SHF9"/>
<comment type="subcellular location">
    <subcellularLocation>
        <location evidence="2">Cell membrane</location>
    </subcellularLocation>
    <subcellularLocation>
        <location evidence="1">Membrane</location>
        <topology evidence="1">Multi-pass membrane protein</topology>
    </subcellularLocation>
</comment>
<evidence type="ECO:0000256" key="8">
    <source>
        <dbReference type="ARBA" id="ARBA00023065"/>
    </source>
</evidence>
<dbReference type="CDD" id="cd19049">
    <property type="entry name" value="LGIC_TM_anion"/>
    <property type="match status" value="1"/>
</dbReference>
<dbReference type="InterPro" id="IPR006201">
    <property type="entry name" value="Neur_channel"/>
</dbReference>
<evidence type="ECO:0000313" key="18">
    <source>
        <dbReference type="Proteomes" id="UP000276991"/>
    </source>
</evidence>
<evidence type="ECO:0000256" key="6">
    <source>
        <dbReference type="ARBA" id="ARBA00022729"/>
    </source>
</evidence>
<dbReference type="InterPro" id="IPR006202">
    <property type="entry name" value="Neur_chan_lig-bd"/>
</dbReference>
<feature type="transmembrane region" description="Helical" evidence="13">
    <location>
        <begin position="269"/>
        <end position="293"/>
    </location>
</feature>
<dbReference type="InterPro" id="IPR036719">
    <property type="entry name" value="Neuro-gated_channel_TM_sf"/>
</dbReference>
<dbReference type="EMBL" id="UPTC01001343">
    <property type="protein sequence ID" value="VBB31694.1"/>
    <property type="molecule type" value="Genomic_DNA"/>
</dbReference>
<dbReference type="SUPFAM" id="SSF90112">
    <property type="entry name" value="Neurotransmitter-gated ion-channel transmembrane pore"/>
    <property type="match status" value="1"/>
</dbReference>
<evidence type="ECO:0000256" key="5">
    <source>
        <dbReference type="ARBA" id="ARBA00022692"/>
    </source>
</evidence>
<keyword evidence="8 13" id="KW-0406">Ion transport</keyword>
<dbReference type="CDD" id="cd18990">
    <property type="entry name" value="LGIC_ECD_GABAAR"/>
    <property type="match status" value="1"/>
</dbReference>
<dbReference type="InterPro" id="IPR036734">
    <property type="entry name" value="Neur_chan_lig-bd_sf"/>
</dbReference>
<keyword evidence="5 13" id="KW-0812">Transmembrane</keyword>
<dbReference type="PANTHER" id="PTHR18945">
    <property type="entry name" value="NEUROTRANSMITTER GATED ION CHANNEL"/>
    <property type="match status" value="1"/>
</dbReference>
<reference evidence="17 18" key="1">
    <citation type="submission" date="2018-08" db="EMBL/GenBank/DDBJ databases">
        <authorList>
            <person name="Laetsch R D."/>
            <person name="Stevens L."/>
            <person name="Kumar S."/>
            <person name="Blaxter L. M."/>
        </authorList>
    </citation>
    <scope>NUCLEOTIDE SEQUENCE [LARGE SCALE GENOMIC DNA]</scope>
</reference>
<gene>
    <name evidence="17" type="ORF">NAV_LOCUS6485</name>
</gene>
<dbReference type="GO" id="GO:0005230">
    <property type="term" value="F:extracellular ligand-gated monoatomic ion channel activity"/>
    <property type="evidence" value="ECO:0007669"/>
    <property type="project" value="InterPro"/>
</dbReference>
<evidence type="ECO:0000256" key="11">
    <source>
        <dbReference type="ARBA" id="ARBA00023303"/>
    </source>
</evidence>
<dbReference type="Proteomes" id="UP000276991">
    <property type="component" value="Unassembled WGS sequence"/>
</dbReference>
<dbReference type="InterPro" id="IPR006029">
    <property type="entry name" value="Neurotrans-gated_channel_TM"/>
</dbReference>
<dbReference type="InterPro" id="IPR006028">
    <property type="entry name" value="GABAA/Glycine_rcpt"/>
</dbReference>
<keyword evidence="4" id="KW-1003">Cell membrane</keyword>
<evidence type="ECO:0000256" key="3">
    <source>
        <dbReference type="ARBA" id="ARBA00022448"/>
    </source>
</evidence>
<evidence type="ECO:0000256" key="7">
    <source>
        <dbReference type="ARBA" id="ARBA00022989"/>
    </source>
</evidence>
<dbReference type="PRINTS" id="PR00253">
    <property type="entry name" value="GABAARECEPTR"/>
</dbReference>
<dbReference type="SUPFAM" id="SSF63712">
    <property type="entry name" value="Nicotinic receptor ligand binding domain-like"/>
    <property type="match status" value="1"/>
</dbReference>
<feature type="domain" description="Neurotransmitter-gated ion-channel transmembrane" evidence="16">
    <location>
        <begin position="206"/>
        <end position="352"/>
    </location>
</feature>
<evidence type="ECO:0000256" key="9">
    <source>
        <dbReference type="ARBA" id="ARBA00023136"/>
    </source>
</evidence>
<evidence type="ECO:0000256" key="1">
    <source>
        <dbReference type="ARBA" id="ARBA00004141"/>
    </source>
</evidence>
<dbReference type="OrthoDB" id="407674at2759"/>
<keyword evidence="3 13" id="KW-0813">Transport</keyword>
<evidence type="ECO:0000256" key="13">
    <source>
        <dbReference type="RuleBase" id="RU000687"/>
    </source>
</evidence>
<dbReference type="PRINTS" id="PR00252">
    <property type="entry name" value="NRIONCHANNEL"/>
</dbReference>
<dbReference type="InterPro" id="IPR018000">
    <property type="entry name" value="Neurotransmitter_ion_chnl_CS"/>
</dbReference>
<dbReference type="Gene3D" id="1.20.58.390">
    <property type="entry name" value="Neurotransmitter-gated ion-channel transmembrane domain"/>
    <property type="match status" value="1"/>
</dbReference>
<feature type="domain" description="Neurotransmitter-gated ion-channel ligand-binding" evidence="15">
    <location>
        <begin position="9"/>
        <end position="197"/>
    </location>
</feature>
<keyword evidence="10" id="KW-0325">Glycoprotein</keyword>
<organism evidence="17 18">
    <name type="scientific">Acanthocheilonema viteae</name>
    <name type="common">Filarial nematode worm</name>
    <name type="synonym">Dipetalonema viteae</name>
    <dbReference type="NCBI Taxonomy" id="6277"/>
    <lineage>
        <taxon>Eukaryota</taxon>
        <taxon>Metazoa</taxon>
        <taxon>Ecdysozoa</taxon>
        <taxon>Nematoda</taxon>
        <taxon>Chromadorea</taxon>
        <taxon>Rhabditida</taxon>
        <taxon>Spirurina</taxon>
        <taxon>Spiruromorpha</taxon>
        <taxon>Filarioidea</taxon>
        <taxon>Onchocercidae</taxon>
        <taxon>Acanthocheilonema</taxon>
    </lineage>
</organism>
<keyword evidence="18" id="KW-1185">Reference proteome</keyword>
<dbReference type="GO" id="GO:0005886">
    <property type="term" value="C:plasma membrane"/>
    <property type="evidence" value="ECO:0007669"/>
    <property type="project" value="UniProtKB-SubCell"/>
</dbReference>